<name>A0ABS2M902_9ACTN</name>
<dbReference type="PANTHER" id="PTHR45947:SF3">
    <property type="entry name" value="SULFOQUINOVOSYL TRANSFERASE SQD2"/>
    <property type="match status" value="1"/>
</dbReference>
<evidence type="ECO:0000313" key="2">
    <source>
        <dbReference type="Proteomes" id="UP000732378"/>
    </source>
</evidence>
<sequence length="411" mass="44525">MTDSGLVRLLHPTGNANVKQVIRALVEADKLEMFVTGIGFSSGSAANHLGHLFQSRMYDVPESRYLSSRPLPEIWRLLLLHGKSDRARTAAMYGRFGIDWVSSHVDRRSAATLSASAASAVYGYSSHSSQSFELASRLGIGRVLEVHHAHWETAYEISEAAQEQYPQWHNPIASRGRDVVANVRADQELEYAQVAVCPSTQVLESVKRTAFQGKTVHVPYGCPPPVQRTSSISPQTAKLKVLYVGRLDLMKGFPVLMSAWNEALRGKVDLTVIGRLPAVSPPGLRDFLSQVQYLGPQSHAMVQRRMLEHDVLVAPSYVEGRSLVVSEAMSAGLPVVITRGTGCEDLALGGAGLIMDVGSGESMVDRLSVLDSERSKLDAMSSAASKLAVQNSWAAFRRGVLGAVSSTSSVE</sequence>
<proteinExistence type="predicted"/>
<organism evidence="1 2">
    <name type="scientific">Nocardioides salarius</name>
    <dbReference type="NCBI Taxonomy" id="374513"/>
    <lineage>
        <taxon>Bacteria</taxon>
        <taxon>Bacillati</taxon>
        <taxon>Actinomycetota</taxon>
        <taxon>Actinomycetes</taxon>
        <taxon>Propionibacteriales</taxon>
        <taxon>Nocardioidaceae</taxon>
        <taxon>Nocardioides</taxon>
    </lineage>
</organism>
<reference evidence="1 2" key="1">
    <citation type="submission" date="2021-01" db="EMBL/GenBank/DDBJ databases">
        <title>Sequencing the genomes of 1000 actinobacteria strains.</title>
        <authorList>
            <person name="Klenk H.-P."/>
        </authorList>
    </citation>
    <scope>NUCLEOTIDE SEQUENCE [LARGE SCALE GENOMIC DNA]</scope>
    <source>
        <strain evidence="1 2">DSM 18239</strain>
    </source>
</reference>
<dbReference type="SUPFAM" id="SSF53756">
    <property type="entry name" value="UDP-Glycosyltransferase/glycogen phosphorylase"/>
    <property type="match status" value="1"/>
</dbReference>
<dbReference type="Gene3D" id="3.40.50.2000">
    <property type="entry name" value="Glycogen Phosphorylase B"/>
    <property type="match status" value="2"/>
</dbReference>
<dbReference type="Proteomes" id="UP000732378">
    <property type="component" value="Unassembled WGS sequence"/>
</dbReference>
<comment type="caution">
    <text evidence="1">The sequence shown here is derived from an EMBL/GenBank/DDBJ whole genome shotgun (WGS) entry which is preliminary data.</text>
</comment>
<accession>A0ABS2M902</accession>
<protein>
    <submittedName>
        <fullName evidence="1">Glycosyltransferase involved in cell wall biosynthesis</fullName>
    </submittedName>
</protein>
<dbReference type="Pfam" id="PF13692">
    <property type="entry name" value="Glyco_trans_1_4"/>
    <property type="match status" value="1"/>
</dbReference>
<dbReference type="RefSeq" id="WP_193669857.1">
    <property type="nucleotide sequence ID" value="NZ_JACDTV010000011.1"/>
</dbReference>
<keyword evidence="2" id="KW-1185">Reference proteome</keyword>
<dbReference type="CDD" id="cd03801">
    <property type="entry name" value="GT4_PimA-like"/>
    <property type="match status" value="1"/>
</dbReference>
<dbReference type="EMBL" id="JAFBBZ010000001">
    <property type="protein sequence ID" value="MBM7507663.1"/>
    <property type="molecule type" value="Genomic_DNA"/>
</dbReference>
<dbReference type="PANTHER" id="PTHR45947">
    <property type="entry name" value="SULFOQUINOVOSYL TRANSFERASE SQD2"/>
    <property type="match status" value="1"/>
</dbReference>
<evidence type="ECO:0000313" key="1">
    <source>
        <dbReference type="EMBL" id="MBM7507663.1"/>
    </source>
</evidence>
<dbReference type="InterPro" id="IPR050194">
    <property type="entry name" value="Glycosyltransferase_grp1"/>
</dbReference>
<gene>
    <name evidence="1" type="ORF">JOE61_001477</name>
</gene>